<proteinExistence type="predicted"/>
<evidence type="ECO:0000313" key="1">
    <source>
        <dbReference type="EMBL" id="KAG7178150.1"/>
    </source>
</evidence>
<organism evidence="1 2">
    <name type="scientific">Homarus americanus</name>
    <name type="common">American lobster</name>
    <dbReference type="NCBI Taxonomy" id="6706"/>
    <lineage>
        <taxon>Eukaryota</taxon>
        <taxon>Metazoa</taxon>
        <taxon>Ecdysozoa</taxon>
        <taxon>Arthropoda</taxon>
        <taxon>Crustacea</taxon>
        <taxon>Multicrustacea</taxon>
        <taxon>Malacostraca</taxon>
        <taxon>Eumalacostraca</taxon>
        <taxon>Eucarida</taxon>
        <taxon>Decapoda</taxon>
        <taxon>Pleocyemata</taxon>
        <taxon>Astacidea</taxon>
        <taxon>Nephropoidea</taxon>
        <taxon>Nephropidae</taxon>
        <taxon>Homarus</taxon>
    </lineage>
</organism>
<reference evidence="1" key="1">
    <citation type="journal article" date="2021" name="Sci. Adv.">
        <title>The American lobster genome reveals insights on longevity, neural, and immune adaptations.</title>
        <authorList>
            <person name="Polinski J.M."/>
            <person name="Zimin A.V."/>
            <person name="Clark K.F."/>
            <person name="Kohn A.B."/>
            <person name="Sadowski N."/>
            <person name="Timp W."/>
            <person name="Ptitsyn A."/>
            <person name="Khanna P."/>
            <person name="Romanova D.Y."/>
            <person name="Williams P."/>
            <person name="Greenwood S.J."/>
            <person name="Moroz L.L."/>
            <person name="Walt D.R."/>
            <person name="Bodnar A.G."/>
        </authorList>
    </citation>
    <scope>NUCLEOTIDE SEQUENCE</scope>
    <source>
        <strain evidence="1">GMGI-L3</strain>
    </source>
</reference>
<comment type="caution">
    <text evidence="1">The sequence shown here is derived from an EMBL/GenBank/DDBJ whole genome shotgun (WGS) entry which is preliminary data.</text>
</comment>
<feature type="non-terminal residue" evidence="1">
    <location>
        <position position="178"/>
    </location>
</feature>
<name>A0A8J5NEB2_HOMAM</name>
<evidence type="ECO:0000313" key="2">
    <source>
        <dbReference type="Proteomes" id="UP000747542"/>
    </source>
</evidence>
<dbReference type="AlphaFoldDB" id="A0A8J5NEB2"/>
<protein>
    <submittedName>
        <fullName evidence="1">Putative pol-like 27</fullName>
    </submittedName>
</protein>
<dbReference type="Proteomes" id="UP000747542">
    <property type="component" value="Unassembled WGS sequence"/>
</dbReference>
<gene>
    <name evidence="1" type="primary">pol-L27</name>
    <name evidence="1" type="ORF">Hamer_G003929</name>
</gene>
<keyword evidence="2" id="KW-1185">Reference proteome</keyword>
<dbReference type="PANTHER" id="PTHR19446">
    <property type="entry name" value="REVERSE TRANSCRIPTASES"/>
    <property type="match status" value="1"/>
</dbReference>
<dbReference type="EMBL" id="JAHLQT010000697">
    <property type="protein sequence ID" value="KAG7178150.1"/>
    <property type="molecule type" value="Genomic_DNA"/>
</dbReference>
<sequence>MARKIREDKWLEWCATFNAHTSLSELWRKLRIATGKLPRSPAHPQPLQEANRLAEHFAECSSAQLPPEIRLLLQQVQLEREVVVRHAIEQIDTTDCLFTIEEFRRARKTSQDTALGSDSITYSLLSNAGPAGELALLTVINASWSAGKLPSAWKRANIVLIPKPNDPPNFRTITLTAC</sequence>
<accession>A0A8J5NEB2</accession>